<dbReference type="GO" id="GO:0016020">
    <property type="term" value="C:membrane"/>
    <property type="evidence" value="ECO:0007669"/>
    <property type="project" value="UniProtKB-SubCell"/>
</dbReference>
<keyword evidence="9" id="KW-0645">Protease</keyword>
<feature type="transmembrane region" description="Helical" evidence="7">
    <location>
        <begin position="84"/>
        <end position="101"/>
    </location>
</feature>
<dbReference type="GO" id="GO:0006508">
    <property type="term" value="P:proteolysis"/>
    <property type="evidence" value="ECO:0007669"/>
    <property type="project" value="UniProtKB-KW"/>
</dbReference>
<dbReference type="PANTHER" id="PTHR43731:SF14">
    <property type="entry name" value="PRESENILIN-ASSOCIATED RHOMBOID-LIKE PROTEIN, MITOCHONDRIAL"/>
    <property type="match status" value="1"/>
</dbReference>
<evidence type="ECO:0000256" key="5">
    <source>
        <dbReference type="ARBA" id="ARBA00022989"/>
    </source>
</evidence>
<dbReference type="Gene3D" id="1.20.1540.10">
    <property type="entry name" value="Rhomboid-like"/>
    <property type="match status" value="1"/>
</dbReference>
<dbReference type="EMBL" id="CP019344">
    <property type="protein sequence ID" value="ARN76913.1"/>
    <property type="molecule type" value="Genomic_DNA"/>
</dbReference>
<dbReference type="OrthoDB" id="9813074at2"/>
<dbReference type="SUPFAM" id="SSF144091">
    <property type="entry name" value="Rhomboid-like"/>
    <property type="match status" value="1"/>
</dbReference>
<keyword evidence="5 7" id="KW-1133">Transmembrane helix</keyword>
<keyword evidence="6 7" id="KW-0472">Membrane</keyword>
<evidence type="ECO:0000256" key="3">
    <source>
        <dbReference type="ARBA" id="ARBA00022692"/>
    </source>
</evidence>
<dbReference type="Pfam" id="PF01694">
    <property type="entry name" value="Rhomboid"/>
    <property type="match status" value="1"/>
</dbReference>
<evidence type="ECO:0000256" key="2">
    <source>
        <dbReference type="ARBA" id="ARBA00009045"/>
    </source>
</evidence>
<organism evidence="9 10">
    <name type="scientific">Nonlabens spongiae</name>
    <dbReference type="NCBI Taxonomy" id="331648"/>
    <lineage>
        <taxon>Bacteria</taxon>
        <taxon>Pseudomonadati</taxon>
        <taxon>Bacteroidota</taxon>
        <taxon>Flavobacteriia</taxon>
        <taxon>Flavobacteriales</taxon>
        <taxon>Flavobacteriaceae</taxon>
        <taxon>Nonlabens</taxon>
    </lineage>
</organism>
<dbReference type="InterPro" id="IPR022764">
    <property type="entry name" value="Peptidase_S54_rhomboid_dom"/>
</dbReference>
<evidence type="ECO:0000313" key="10">
    <source>
        <dbReference type="Proteomes" id="UP000193431"/>
    </source>
</evidence>
<dbReference type="PANTHER" id="PTHR43731">
    <property type="entry name" value="RHOMBOID PROTEASE"/>
    <property type="match status" value="1"/>
</dbReference>
<gene>
    <name evidence="9" type="ORF">BST97_02250</name>
</gene>
<sequence length="211" mass="23463">MLNLDIATIVIIASNCVVSFKGFSDLLFKSKYLFNIAAIQRGEQYRFITSGFLHADERHLLFNMITLFFFAGTVVDRLGSLSMVIIYLVSLIGGNLLSYVFHKDEYHYSALGASGAVSGIIYAAILLDPSMRIYFGIPGYIFGIGYLIYSIYGMKVKRDNIGHDAHFGGAMTGFAVTLFYDFDIVYQQPLIVGAMLIPIIALFVLMKTGRI</sequence>
<reference evidence="9 10" key="1">
    <citation type="submission" date="2016-11" db="EMBL/GenBank/DDBJ databases">
        <title>Trade-off between light-utilization and light-protection in marine flavobacteria.</title>
        <authorList>
            <person name="Kumagai Y."/>
        </authorList>
    </citation>
    <scope>NUCLEOTIDE SEQUENCE [LARGE SCALE GENOMIC DNA]</scope>
    <source>
        <strain evidence="9 10">JCM 13191</strain>
    </source>
</reference>
<comment type="similarity">
    <text evidence="2">Belongs to the peptidase S54 family.</text>
</comment>
<comment type="subcellular location">
    <subcellularLocation>
        <location evidence="1">Membrane</location>
        <topology evidence="1">Multi-pass membrane protein</topology>
    </subcellularLocation>
</comment>
<dbReference type="InterPro" id="IPR035952">
    <property type="entry name" value="Rhomboid-like_sf"/>
</dbReference>
<dbReference type="InterPro" id="IPR050925">
    <property type="entry name" value="Rhomboid_protease_S54"/>
</dbReference>
<evidence type="ECO:0000259" key="8">
    <source>
        <dbReference type="Pfam" id="PF01694"/>
    </source>
</evidence>
<evidence type="ECO:0000313" key="9">
    <source>
        <dbReference type="EMBL" id="ARN76913.1"/>
    </source>
</evidence>
<protein>
    <submittedName>
        <fullName evidence="9">Rhomboid family intramembrane serine protease</fullName>
    </submittedName>
</protein>
<accession>A0A1W6MH31</accession>
<keyword evidence="3 7" id="KW-0812">Transmembrane</keyword>
<dbReference type="AlphaFoldDB" id="A0A1W6MH31"/>
<proteinExistence type="inferred from homology"/>
<feature type="transmembrane region" description="Helical" evidence="7">
    <location>
        <begin position="108"/>
        <end position="127"/>
    </location>
</feature>
<evidence type="ECO:0000256" key="1">
    <source>
        <dbReference type="ARBA" id="ARBA00004141"/>
    </source>
</evidence>
<evidence type="ECO:0000256" key="4">
    <source>
        <dbReference type="ARBA" id="ARBA00022801"/>
    </source>
</evidence>
<keyword evidence="4" id="KW-0378">Hydrolase</keyword>
<feature type="domain" description="Peptidase S54 rhomboid" evidence="8">
    <location>
        <begin position="42"/>
        <end position="179"/>
    </location>
</feature>
<name>A0A1W6MH31_9FLAO</name>
<dbReference type="Proteomes" id="UP000193431">
    <property type="component" value="Chromosome"/>
</dbReference>
<feature type="transmembrane region" description="Helical" evidence="7">
    <location>
        <begin position="186"/>
        <end position="206"/>
    </location>
</feature>
<feature type="transmembrane region" description="Helical" evidence="7">
    <location>
        <begin position="60"/>
        <end position="78"/>
    </location>
</feature>
<dbReference type="GO" id="GO:0004252">
    <property type="term" value="F:serine-type endopeptidase activity"/>
    <property type="evidence" value="ECO:0007669"/>
    <property type="project" value="InterPro"/>
</dbReference>
<dbReference type="STRING" id="331648.BST97_02250"/>
<dbReference type="RefSeq" id="WP_085765713.1">
    <property type="nucleotide sequence ID" value="NZ_CP019344.1"/>
</dbReference>
<evidence type="ECO:0000256" key="7">
    <source>
        <dbReference type="SAM" id="Phobius"/>
    </source>
</evidence>
<feature type="transmembrane region" description="Helical" evidence="7">
    <location>
        <begin position="164"/>
        <end position="180"/>
    </location>
</feature>
<feature type="transmembrane region" description="Helical" evidence="7">
    <location>
        <begin position="133"/>
        <end position="152"/>
    </location>
</feature>
<feature type="transmembrane region" description="Helical" evidence="7">
    <location>
        <begin position="6"/>
        <end position="23"/>
    </location>
</feature>
<keyword evidence="10" id="KW-1185">Reference proteome</keyword>
<evidence type="ECO:0000256" key="6">
    <source>
        <dbReference type="ARBA" id="ARBA00023136"/>
    </source>
</evidence>